<feature type="domain" description="Nucleotidyl transferase" evidence="1">
    <location>
        <begin position="2"/>
        <end position="209"/>
    </location>
</feature>
<dbReference type="InterPro" id="IPR029044">
    <property type="entry name" value="Nucleotide-diphossugar_trans"/>
</dbReference>
<gene>
    <name evidence="2" type="ORF">A3H78_05300</name>
</gene>
<dbReference type="GO" id="GO:0047343">
    <property type="term" value="F:glucose-1-phosphate cytidylyltransferase activity"/>
    <property type="evidence" value="ECO:0007669"/>
    <property type="project" value="InterPro"/>
</dbReference>
<evidence type="ECO:0000313" key="2">
    <source>
        <dbReference type="EMBL" id="OGK55550.1"/>
    </source>
</evidence>
<dbReference type="EMBL" id="MGAV01000002">
    <property type="protein sequence ID" value="OGK55550.1"/>
    <property type="molecule type" value="Genomic_DNA"/>
</dbReference>
<dbReference type="AlphaFoldDB" id="A0A1F7JIY4"/>
<dbReference type="InterPro" id="IPR005835">
    <property type="entry name" value="NTP_transferase_dom"/>
</dbReference>
<dbReference type="PANTHER" id="PTHR47183">
    <property type="entry name" value="GLUCOSE-1-PHOSPHATE CYTIDYLYLTRANSFERASE-RELATED"/>
    <property type="match status" value="1"/>
</dbReference>
<reference evidence="2 3" key="1">
    <citation type="journal article" date="2016" name="Nat. Commun.">
        <title>Thousands of microbial genomes shed light on interconnected biogeochemical processes in an aquifer system.</title>
        <authorList>
            <person name="Anantharaman K."/>
            <person name="Brown C.T."/>
            <person name="Hug L.A."/>
            <person name="Sharon I."/>
            <person name="Castelle C.J."/>
            <person name="Probst A.J."/>
            <person name="Thomas B.C."/>
            <person name="Singh A."/>
            <person name="Wilkins M.J."/>
            <person name="Karaoz U."/>
            <person name="Brodie E.L."/>
            <person name="Williams K.H."/>
            <person name="Hubbard S.S."/>
            <person name="Banfield J.F."/>
        </authorList>
    </citation>
    <scope>NUCLEOTIDE SEQUENCE [LARGE SCALE GENOMIC DNA]</scope>
</reference>
<dbReference type="InterPro" id="IPR013446">
    <property type="entry name" value="G1P_cyt_trans-like"/>
</dbReference>
<accession>A0A1F7JIY4</accession>
<dbReference type="SUPFAM" id="SSF53448">
    <property type="entry name" value="Nucleotide-diphospho-sugar transferases"/>
    <property type="match status" value="1"/>
</dbReference>
<organism evidence="2 3">
    <name type="scientific">Candidatus Roizmanbacteria bacterium RIFCSPLOWO2_02_FULL_36_11</name>
    <dbReference type="NCBI Taxonomy" id="1802071"/>
    <lineage>
        <taxon>Bacteria</taxon>
        <taxon>Candidatus Roizmaniibacteriota</taxon>
    </lineage>
</organism>
<evidence type="ECO:0000259" key="1">
    <source>
        <dbReference type="Pfam" id="PF00483"/>
    </source>
</evidence>
<name>A0A1F7JIY4_9BACT</name>
<evidence type="ECO:0000313" key="3">
    <source>
        <dbReference type="Proteomes" id="UP000177418"/>
    </source>
</evidence>
<dbReference type="Gene3D" id="3.90.550.10">
    <property type="entry name" value="Spore Coat Polysaccharide Biosynthesis Protein SpsA, Chain A"/>
    <property type="match status" value="1"/>
</dbReference>
<dbReference type="Proteomes" id="UP000177418">
    <property type="component" value="Unassembled WGS sequence"/>
</dbReference>
<comment type="caution">
    <text evidence="2">The sequence shown here is derived from an EMBL/GenBank/DDBJ whole genome shotgun (WGS) entry which is preliminary data.</text>
</comment>
<dbReference type="Pfam" id="PF00483">
    <property type="entry name" value="NTP_transferase"/>
    <property type="match status" value="1"/>
</dbReference>
<proteinExistence type="predicted"/>
<sequence length="259" mass="30604">MKTIILCGGEGTRLKEETEFKPKPMVFIGGKPIIWHIMKIYAYYGFNEFILALGYKGDFIKSYFLNQKALTSNFSLNTRNYKTKYFLEDRMEIDDFRITFVDTGLKTLPGERILLCQKYIPKRDKYFMVTYGDGVIDLDIDNLLKFHKRNKRIGTITGVHPRSRYGSSQVDSHDAVINFVEKPVLSDWVNGGFMVFDKRVFNYFRPRETEHLALARLVKERQLSLFKHNGFWFCMDTYKEVESLNKLWFSSRAPWKIWS</sequence>
<protein>
    <recommendedName>
        <fullName evidence="1">Nucleotidyl transferase domain-containing protein</fullName>
    </recommendedName>
</protein>